<dbReference type="eggNOG" id="COG1974">
    <property type="taxonomic scope" value="Bacteria"/>
</dbReference>
<dbReference type="HOGENOM" id="CLU_1634094_0_0_5"/>
<organism evidence="2 3">
    <name type="scientific">Rhodomicrobium vannielii (strain ATCC 17100 / DSM 162 / LMG 4299 / NCIMB 10020 / ATH 3.1.1)</name>
    <dbReference type="NCBI Taxonomy" id="648757"/>
    <lineage>
        <taxon>Bacteria</taxon>
        <taxon>Pseudomonadati</taxon>
        <taxon>Pseudomonadota</taxon>
        <taxon>Alphaproteobacteria</taxon>
        <taxon>Hyphomicrobiales</taxon>
        <taxon>Hyphomicrobiaceae</taxon>
        <taxon>Rhodomicrobium</taxon>
    </lineage>
</organism>
<evidence type="ECO:0000313" key="2">
    <source>
        <dbReference type="EMBL" id="ADP70957.1"/>
    </source>
</evidence>
<accession>E3HYY2</accession>
<dbReference type="SUPFAM" id="SSF51306">
    <property type="entry name" value="LexA/Signal peptidase"/>
    <property type="match status" value="1"/>
</dbReference>
<dbReference type="Pfam" id="PF00717">
    <property type="entry name" value="Peptidase_S24"/>
    <property type="match status" value="1"/>
</dbReference>
<dbReference type="InterPro" id="IPR036286">
    <property type="entry name" value="LexA/Signal_pep-like_sf"/>
</dbReference>
<evidence type="ECO:0000259" key="1">
    <source>
        <dbReference type="Pfam" id="PF00717"/>
    </source>
</evidence>
<reference evidence="3" key="1">
    <citation type="journal article" date="2011" name="J. Bacteriol.">
        <title>Genome sequences of eight morphologically diverse alphaproteobacteria.</title>
        <authorList>
            <consortium name="US DOE Joint Genome Institute"/>
            <person name="Brown P.J."/>
            <person name="Kysela D.T."/>
            <person name="Buechlein A."/>
            <person name="Hemmerich C."/>
            <person name="Brun Y.V."/>
        </authorList>
    </citation>
    <scope>NUCLEOTIDE SEQUENCE [LARGE SCALE GENOMIC DNA]</scope>
    <source>
        <strain evidence="3">ATCC 17100 / ATH 3.1.1 / DSM 162 / LMG 4299</strain>
    </source>
</reference>
<sequence length="162" mass="17936">MKALSSPTIRHIPLLALDNMDELKRIAEGSEPVSSLAMPVFGEEGLPGRCVFIDIRDKSMSHPYERVSFEPGDKALIDLDAKPSPSDFVLALVPEEQTALFRLYREVGRAEDGSIIIDLVPLNPNFRTIRISSISPGQIIGVCRSIHRVFDLSTPTQRPRLG</sequence>
<dbReference type="Proteomes" id="UP000001399">
    <property type="component" value="Chromosome"/>
</dbReference>
<dbReference type="EMBL" id="CP002292">
    <property type="protein sequence ID" value="ADP70957.1"/>
    <property type="molecule type" value="Genomic_DNA"/>
</dbReference>
<dbReference type="InterPro" id="IPR015927">
    <property type="entry name" value="Peptidase_S24_S26A/B/C"/>
</dbReference>
<dbReference type="KEGG" id="rva:Rvan_1709"/>
<name>E3HYY2_RHOVT</name>
<keyword evidence="3" id="KW-1185">Reference proteome</keyword>
<dbReference type="AlphaFoldDB" id="E3HYY2"/>
<dbReference type="STRING" id="648757.Rvan_1709"/>
<evidence type="ECO:0000313" key="3">
    <source>
        <dbReference type="Proteomes" id="UP000001399"/>
    </source>
</evidence>
<proteinExistence type="predicted"/>
<gene>
    <name evidence="2" type="ordered locus">Rvan_1709</name>
</gene>
<dbReference type="Gene3D" id="2.10.109.10">
    <property type="entry name" value="Umud Fragment, subunit A"/>
    <property type="match status" value="1"/>
</dbReference>
<feature type="domain" description="Peptidase S24/S26A/S26B/S26C" evidence="1">
    <location>
        <begin position="47"/>
        <end position="142"/>
    </location>
</feature>
<protein>
    <submittedName>
        <fullName evidence="2">Peptidase S24/S26 domain-containing protein</fullName>
    </submittedName>
</protein>